<comment type="caution">
    <text evidence="6">The sequence shown here is derived from an EMBL/GenBank/DDBJ whole genome shotgun (WGS) entry which is preliminary data.</text>
</comment>
<keyword evidence="3" id="KW-0804">Transcription</keyword>
<dbReference type="InterPro" id="IPR023772">
    <property type="entry name" value="DNA-bd_HTH_TetR-type_CS"/>
</dbReference>
<proteinExistence type="predicted"/>
<evidence type="ECO:0000256" key="3">
    <source>
        <dbReference type="ARBA" id="ARBA00023163"/>
    </source>
</evidence>
<dbReference type="EMBL" id="QRAN01000002">
    <property type="protein sequence ID" value="RLQ23404.1"/>
    <property type="molecule type" value="Genomic_DNA"/>
</dbReference>
<dbReference type="PRINTS" id="PR00455">
    <property type="entry name" value="HTHTETR"/>
</dbReference>
<dbReference type="InterPro" id="IPR001647">
    <property type="entry name" value="HTH_TetR"/>
</dbReference>
<dbReference type="Gene3D" id="1.10.357.10">
    <property type="entry name" value="Tetracycline Repressor, domain 2"/>
    <property type="match status" value="1"/>
</dbReference>
<dbReference type="Pfam" id="PF00440">
    <property type="entry name" value="TetR_N"/>
    <property type="match status" value="1"/>
</dbReference>
<gene>
    <name evidence="6" type="ORF">DWB85_02295</name>
</gene>
<sequence length="219" mass="24925">MPLRMQQHYGYFMDTIEAPLGRREKRKQEIRQRIEDAAYRLFQQHGIEETSIEQICLEADVARRTFYGHFTNKHALLGGLGINRLYSRSEPMLAELMTASASTRGRLEAMIDYIESSFSTMSDIDRQLVLIGPTAFAEDPDKQRELGHSAMTSFTRLIEAGAVLGDINTRFNPETLATMVVGTLNMLTISWCLDSSYPVFSRLEEARELFEQLICKDSG</sequence>
<accession>A0A3L7E1R0</accession>
<dbReference type="AlphaFoldDB" id="A0A3L7E1R0"/>
<dbReference type="SUPFAM" id="SSF48498">
    <property type="entry name" value="Tetracyclin repressor-like, C-terminal domain"/>
    <property type="match status" value="1"/>
</dbReference>
<evidence type="ECO:0000313" key="6">
    <source>
        <dbReference type="EMBL" id="RLQ23404.1"/>
    </source>
</evidence>
<keyword evidence="1" id="KW-0805">Transcription regulation</keyword>
<feature type="DNA-binding region" description="H-T-H motif" evidence="4">
    <location>
        <begin position="51"/>
        <end position="70"/>
    </location>
</feature>
<organism evidence="6 7">
    <name type="scientific">Seongchinamella sediminis</name>
    <dbReference type="NCBI Taxonomy" id="2283635"/>
    <lineage>
        <taxon>Bacteria</taxon>
        <taxon>Pseudomonadati</taxon>
        <taxon>Pseudomonadota</taxon>
        <taxon>Gammaproteobacteria</taxon>
        <taxon>Cellvibrionales</taxon>
        <taxon>Halieaceae</taxon>
        <taxon>Seongchinamella</taxon>
    </lineage>
</organism>
<dbReference type="InterPro" id="IPR009057">
    <property type="entry name" value="Homeodomain-like_sf"/>
</dbReference>
<name>A0A3L7E1R0_9GAMM</name>
<evidence type="ECO:0000259" key="5">
    <source>
        <dbReference type="PROSITE" id="PS50977"/>
    </source>
</evidence>
<dbReference type="GO" id="GO:0000976">
    <property type="term" value="F:transcription cis-regulatory region binding"/>
    <property type="evidence" value="ECO:0007669"/>
    <property type="project" value="TreeGrafter"/>
</dbReference>
<feature type="domain" description="HTH tetR-type" evidence="5">
    <location>
        <begin position="28"/>
        <end position="88"/>
    </location>
</feature>
<dbReference type="PANTHER" id="PTHR30055:SF234">
    <property type="entry name" value="HTH-TYPE TRANSCRIPTIONAL REGULATOR BETI"/>
    <property type="match status" value="1"/>
</dbReference>
<evidence type="ECO:0000256" key="2">
    <source>
        <dbReference type="ARBA" id="ARBA00023125"/>
    </source>
</evidence>
<keyword evidence="7" id="KW-1185">Reference proteome</keyword>
<dbReference type="InterPro" id="IPR036271">
    <property type="entry name" value="Tet_transcr_reg_TetR-rel_C_sf"/>
</dbReference>
<dbReference type="InterPro" id="IPR050109">
    <property type="entry name" value="HTH-type_TetR-like_transc_reg"/>
</dbReference>
<dbReference type="PROSITE" id="PS01081">
    <property type="entry name" value="HTH_TETR_1"/>
    <property type="match status" value="1"/>
</dbReference>
<protein>
    <submittedName>
        <fullName evidence="6">TetR family transcriptional regulator</fullName>
    </submittedName>
</protein>
<dbReference type="OrthoDB" id="4541465at2"/>
<evidence type="ECO:0000256" key="1">
    <source>
        <dbReference type="ARBA" id="ARBA00023015"/>
    </source>
</evidence>
<dbReference type="SUPFAM" id="SSF46689">
    <property type="entry name" value="Homeodomain-like"/>
    <property type="match status" value="1"/>
</dbReference>
<evidence type="ECO:0000256" key="4">
    <source>
        <dbReference type="PROSITE-ProRule" id="PRU00335"/>
    </source>
</evidence>
<keyword evidence="2 4" id="KW-0238">DNA-binding</keyword>
<dbReference type="PROSITE" id="PS50977">
    <property type="entry name" value="HTH_TETR_2"/>
    <property type="match status" value="1"/>
</dbReference>
<reference evidence="6 7" key="1">
    <citation type="submission" date="2018-07" db="EMBL/GenBank/DDBJ databases">
        <title>Halioglobus sp. genome submission.</title>
        <authorList>
            <person name="Ye M.-Q."/>
            <person name="Du Z.-J."/>
        </authorList>
    </citation>
    <scope>NUCLEOTIDE SEQUENCE [LARGE SCALE GENOMIC DNA]</scope>
    <source>
        <strain evidence="6 7">U0301</strain>
    </source>
</reference>
<dbReference type="PANTHER" id="PTHR30055">
    <property type="entry name" value="HTH-TYPE TRANSCRIPTIONAL REGULATOR RUTR"/>
    <property type="match status" value="1"/>
</dbReference>
<evidence type="ECO:0000313" key="7">
    <source>
        <dbReference type="Proteomes" id="UP000265509"/>
    </source>
</evidence>
<dbReference type="GO" id="GO:0003700">
    <property type="term" value="F:DNA-binding transcription factor activity"/>
    <property type="evidence" value="ECO:0007669"/>
    <property type="project" value="TreeGrafter"/>
</dbReference>
<dbReference type="Proteomes" id="UP000265509">
    <property type="component" value="Unassembled WGS sequence"/>
</dbReference>